<name>Q5KDE5_CRYD1</name>
<keyword evidence="3" id="KW-0547">Nucleotide-binding</keyword>
<dbReference type="STRING" id="214684.Q5KDE5"/>
<keyword evidence="1" id="KW-0723">Serine/threonine-protein kinase</keyword>
<evidence type="ECO:0000256" key="1">
    <source>
        <dbReference type="ARBA" id="ARBA00022527"/>
    </source>
</evidence>
<dbReference type="GO" id="GO:0005524">
    <property type="term" value="F:ATP binding"/>
    <property type="evidence" value="ECO:0007669"/>
    <property type="project" value="UniProtKB-KW"/>
</dbReference>
<dbReference type="KEGG" id="cne:CNG04270"/>
<keyword evidence="4" id="KW-0418">Kinase</keyword>
<keyword evidence="9" id="KW-1185">Reference proteome</keyword>
<dbReference type="HOGENOM" id="CLU_000288_50_0_1"/>
<dbReference type="GO" id="GO:0008353">
    <property type="term" value="F:RNA polymerase II CTD heptapeptide repeat kinase activity"/>
    <property type="evidence" value="ECO:0000318"/>
    <property type="project" value="GO_Central"/>
</dbReference>
<dbReference type="InterPro" id="IPR000719">
    <property type="entry name" value="Prot_kinase_dom"/>
</dbReference>
<dbReference type="eggNOG" id="KOG0600">
    <property type="taxonomic scope" value="Eukaryota"/>
</dbReference>
<evidence type="ECO:0000313" key="8">
    <source>
        <dbReference type="EMBL" id="AAW44792.1"/>
    </source>
</evidence>
<dbReference type="SMART" id="SM00220">
    <property type="entry name" value="S_TKc"/>
    <property type="match status" value="1"/>
</dbReference>
<dbReference type="PANTHER" id="PTHR24056:SF546">
    <property type="entry name" value="CYCLIN-DEPENDENT KINASE 12"/>
    <property type="match status" value="1"/>
</dbReference>
<dbReference type="Pfam" id="PF00069">
    <property type="entry name" value="Pkinase"/>
    <property type="match status" value="2"/>
</dbReference>
<accession>Q5KDE5</accession>
<dbReference type="GO" id="GO:0008024">
    <property type="term" value="C:cyclin/CDK positive transcription elongation factor complex"/>
    <property type="evidence" value="ECO:0000318"/>
    <property type="project" value="GO_Central"/>
</dbReference>
<dbReference type="SUPFAM" id="SSF56112">
    <property type="entry name" value="Protein kinase-like (PK-like)"/>
    <property type="match status" value="1"/>
</dbReference>
<dbReference type="VEuPathDB" id="FungiDB:CNG04270"/>
<dbReference type="PROSITE" id="PS50011">
    <property type="entry name" value="PROTEIN_KINASE_DOM"/>
    <property type="match status" value="1"/>
</dbReference>
<dbReference type="PaxDb" id="214684-Q5KDE5"/>
<evidence type="ECO:0000313" key="9">
    <source>
        <dbReference type="Proteomes" id="UP000002149"/>
    </source>
</evidence>
<dbReference type="EMBL" id="AE017347">
    <property type="protein sequence ID" value="AAW44792.1"/>
    <property type="molecule type" value="Genomic_DNA"/>
</dbReference>
<keyword evidence="2" id="KW-0808">Transferase</keyword>
<dbReference type="InterPro" id="IPR011009">
    <property type="entry name" value="Kinase-like_dom_sf"/>
</dbReference>
<dbReference type="InterPro" id="IPR050108">
    <property type="entry name" value="CDK"/>
</dbReference>
<feature type="region of interest" description="Disordered" evidence="6">
    <location>
        <begin position="282"/>
        <end position="349"/>
    </location>
</feature>
<protein>
    <submittedName>
        <fullName evidence="8">Cdc2, putative</fullName>
    </submittedName>
</protein>
<evidence type="ECO:0000256" key="3">
    <source>
        <dbReference type="ARBA" id="ARBA00022741"/>
    </source>
</evidence>
<dbReference type="GO" id="GO:0032968">
    <property type="term" value="P:positive regulation of transcription elongation by RNA polymerase II"/>
    <property type="evidence" value="ECO:0000318"/>
    <property type="project" value="GO_Central"/>
</dbReference>
<proteinExistence type="predicted"/>
<organism evidence="8 9">
    <name type="scientific">Cryptococcus deneoformans (strain JEC21 / ATCC MYA-565)</name>
    <name type="common">Cryptococcus neoformans var. neoformans serotype D</name>
    <dbReference type="NCBI Taxonomy" id="214684"/>
    <lineage>
        <taxon>Eukaryota</taxon>
        <taxon>Fungi</taxon>
        <taxon>Dikarya</taxon>
        <taxon>Basidiomycota</taxon>
        <taxon>Agaricomycotina</taxon>
        <taxon>Tremellomycetes</taxon>
        <taxon>Tremellales</taxon>
        <taxon>Cryptococcaceae</taxon>
        <taxon>Cryptococcus</taxon>
        <taxon>Cryptococcus neoformans species complex</taxon>
    </lineage>
</organism>
<dbReference type="PANTHER" id="PTHR24056">
    <property type="entry name" value="CELL DIVISION PROTEIN KINASE"/>
    <property type="match status" value="1"/>
</dbReference>
<dbReference type="Gene3D" id="1.10.510.10">
    <property type="entry name" value="Transferase(Phosphotransferase) domain 1"/>
    <property type="match status" value="2"/>
</dbReference>
<dbReference type="GO" id="GO:0030332">
    <property type="term" value="F:cyclin binding"/>
    <property type="evidence" value="ECO:0000318"/>
    <property type="project" value="GO_Central"/>
</dbReference>
<dbReference type="GO" id="GO:0005634">
    <property type="term" value="C:nucleus"/>
    <property type="evidence" value="ECO:0000318"/>
    <property type="project" value="GO_Central"/>
</dbReference>
<sequence>MDRRRLVIGQGRHGAVIAQPTPSVPTVWDKRSRPGTTDANQWRATSLGGLEGWQAVKIVSAPPDGRLRSMLPHDVGKEVAILKRLDHSNIVKLVEHHYDTDLLEHYLHFPLFVCTLTDLFRDPSFPFEPPAIPLPHPSPQSSLSVTTGLSYQLLTALDYLASNDVAHRDINPSNLLIDFCGNLKLVDFGTAWSGSSALMMDAQGGTVVGHDRSATGREQSQGDDDGGRACSSCNVGTGAYRAPELLFSPVRYDPYAVDSWAAGCVIAQMFRPFGSCYPHEFDDAGSDTDSDSDARSDGEEDSDNWSDDMEDPDPLDESWHRVRNSGGDGNGTGYRTDTATGGDNREMGERQPIFDASFGTLGLAASIFKIRGTPVLDIWPAFNQLPDAGKIEFPSSHPTPLTSPLILPHLQEGLDELMAAASEVIEGLLTLDPDRRLTAKKALQSRWFEGVDNVLVQGVCRPWVDVGKKSLERKIQSVWYDL</sequence>
<evidence type="ECO:0000256" key="2">
    <source>
        <dbReference type="ARBA" id="ARBA00022679"/>
    </source>
</evidence>
<dbReference type="InParanoid" id="Q5KDE5"/>
<evidence type="ECO:0000256" key="5">
    <source>
        <dbReference type="ARBA" id="ARBA00022840"/>
    </source>
</evidence>
<dbReference type="GeneID" id="3258849"/>
<gene>
    <name evidence="8" type="ordered locus">CNG04270</name>
</gene>
<feature type="region of interest" description="Disordered" evidence="6">
    <location>
        <begin position="209"/>
        <end position="229"/>
    </location>
</feature>
<dbReference type="OMA" id="HATIYRS"/>
<dbReference type="RefSeq" id="XP_572099.1">
    <property type="nucleotide sequence ID" value="XM_572099.2"/>
</dbReference>
<evidence type="ECO:0000256" key="6">
    <source>
        <dbReference type="SAM" id="MobiDB-lite"/>
    </source>
</evidence>
<reference evidence="8 9" key="1">
    <citation type="journal article" date="2005" name="Science">
        <title>The genome of the basidiomycetous yeast and human pathogen Cryptococcus neoformans.</title>
        <authorList>
            <person name="Loftus B.J."/>
            <person name="Fung E."/>
            <person name="Roncaglia P."/>
            <person name="Rowley D."/>
            <person name="Amedeo P."/>
            <person name="Bruno D."/>
            <person name="Vamathevan J."/>
            <person name="Miranda M."/>
            <person name="Anderson I.J."/>
            <person name="Fraser J.A."/>
            <person name="Allen J.E."/>
            <person name="Bosdet I.E."/>
            <person name="Brent M.R."/>
            <person name="Chiu R."/>
            <person name="Doering T.L."/>
            <person name="Donlin M.J."/>
            <person name="D'Souza C.A."/>
            <person name="Fox D.S."/>
            <person name="Grinberg V."/>
            <person name="Fu J."/>
            <person name="Fukushima M."/>
            <person name="Haas B.J."/>
            <person name="Huang J.C."/>
            <person name="Janbon G."/>
            <person name="Jones S.J."/>
            <person name="Koo H.L."/>
            <person name="Krzywinski M.I."/>
            <person name="Kwon-Chung J.K."/>
            <person name="Lengeler K.B."/>
            <person name="Maiti R."/>
            <person name="Marra M.A."/>
            <person name="Marra R.E."/>
            <person name="Mathewson C.A."/>
            <person name="Mitchell T.G."/>
            <person name="Pertea M."/>
            <person name="Riggs F.R."/>
            <person name="Salzberg S.L."/>
            <person name="Schein J.E."/>
            <person name="Shvartsbeyn A."/>
            <person name="Shin H."/>
            <person name="Shumway M."/>
            <person name="Specht C.A."/>
            <person name="Suh B.B."/>
            <person name="Tenney A."/>
            <person name="Utterback T.R."/>
            <person name="Wickes B.L."/>
            <person name="Wortman J.R."/>
            <person name="Wye N.H."/>
            <person name="Kronstad J.W."/>
            <person name="Lodge J.K."/>
            <person name="Heitman J."/>
            <person name="Davis R.W."/>
            <person name="Fraser C.M."/>
            <person name="Hyman R.W."/>
        </authorList>
    </citation>
    <scope>NUCLEOTIDE SEQUENCE [LARGE SCALE GENOMIC DNA]</scope>
    <source>
        <strain evidence="9">JEC21 / ATCC MYA-565</strain>
    </source>
</reference>
<feature type="compositionally biased region" description="Acidic residues" evidence="6">
    <location>
        <begin position="298"/>
        <end position="316"/>
    </location>
</feature>
<dbReference type="OrthoDB" id="413582at2759"/>
<evidence type="ECO:0000256" key="4">
    <source>
        <dbReference type="ARBA" id="ARBA00022777"/>
    </source>
</evidence>
<dbReference type="AlphaFoldDB" id="Q5KDE5"/>
<dbReference type="Proteomes" id="UP000002149">
    <property type="component" value="Chromosome 7"/>
</dbReference>
<feature type="domain" description="Protein kinase" evidence="7">
    <location>
        <begin position="2"/>
        <end position="448"/>
    </location>
</feature>
<evidence type="ECO:0000259" key="7">
    <source>
        <dbReference type="PROSITE" id="PS50011"/>
    </source>
</evidence>
<keyword evidence="5" id="KW-0067">ATP-binding</keyword>
<dbReference type="Gene3D" id="3.30.200.20">
    <property type="entry name" value="Phosphorylase Kinase, domain 1"/>
    <property type="match status" value="1"/>
</dbReference>